<dbReference type="Proteomes" id="UP000265618">
    <property type="component" value="Unassembled WGS sequence"/>
</dbReference>
<proteinExistence type="predicted"/>
<feature type="compositionally biased region" description="Acidic residues" evidence="1">
    <location>
        <begin position="62"/>
        <end position="76"/>
    </location>
</feature>
<feature type="non-terminal residue" evidence="2">
    <location>
        <position position="1"/>
    </location>
</feature>
<sequence>AAYDATTSVLEQAYCVVHNLAHLEDILTGCTASPEFSPPSTHPTQVRLFPDEPTADVKPEGEGETESTEEEQCDGPDWEAEQLRLRHIECVRRLFSHALTLVTFKAVAGIVCPALSGVSVSRAMLSDPPSPEDTANDFLEGVTVTLQETVATQMWEAVMRASKDISALHNPRVPIQPDTFRTKSHQVIGMLFEMYTALPRHMGRDGEKRGERGDASERDEAQRVMPGSHALAGELLSLVVRSVVSDSVASMTTGTPGHQFSLSLSPSLYTLNTGSAPVKQDITSLSLSLSLYTLIQALPLSSRISVLSLSLSLSLSLYTLNTGSAPVKQDISGVAPDQACLYADIVQV</sequence>
<dbReference type="EMBL" id="BDIP01002417">
    <property type="protein sequence ID" value="GIQ86266.1"/>
    <property type="molecule type" value="Genomic_DNA"/>
</dbReference>
<gene>
    <name evidence="2" type="ORF">KIPB_008086</name>
</gene>
<evidence type="ECO:0000256" key="1">
    <source>
        <dbReference type="SAM" id="MobiDB-lite"/>
    </source>
</evidence>
<feature type="region of interest" description="Disordered" evidence="1">
    <location>
        <begin position="201"/>
        <end position="223"/>
    </location>
</feature>
<feature type="compositionally biased region" description="Basic and acidic residues" evidence="1">
    <location>
        <begin position="202"/>
        <end position="222"/>
    </location>
</feature>
<evidence type="ECO:0000313" key="3">
    <source>
        <dbReference type="Proteomes" id="UP000265618"/>
    </source>
</evidence>
<comment type="caution">
    <text evidence="2">The sequence shown here is derived from an EMBL/GenBank/DDBJ whole genome shotgun (WGS) entry which is preliminary data.</text>
</comment>
<organism evidence="2 3">
    <name type="scientific">Kipferlia bialata</name>
    <dbReference type="NCBI Taxonomy" id="797122"/>
    <lineage>
        <taxon>Eukaryota</taxon>
        <taxon>Metamonada</taxon>
        <taxon>Carpediemonas-like organisms</taxon>
        <taxon>Kipferlia</taxon>
    </lineage>
</organism>
<dbReference type="AlphaFoldDB" id="A0A9K3D011"/>
<accession>A0A9K3D011</accession>
<feature type="region of interest" description="Disordered" evidence="1">
    <location>
        <begin position="34"/>
        <end position="76"/>
    </location>
</feature>
<reference evidence="2 3" key="1">
    <citation type="journal article" date="2018" name="PLoS ONE">
        <title>The draft genome of Kipferlia bialata reveals reductive genome evolution in fornicate parasites.</title>
        <authorList>
            <person name="Tanifuji G."/>
            <person name="Takabayashi S."/>
            <person name="Kume K."/>
            <person name="Takagi M."/>
            <person name="Nakayama T."/>
            <person name="Kamikawa R."/>
            <person name="Inagaki Y."/>
            <person name="Hashimoto T."/>
        </authorList>
    </citation>
    <scope>NUCLEOTIDE SEQUENCE [LARGE SCALE GENOMIC DNA]</scope>
    <source>
        <strain evidence="2">NY0173</strain>
    </source>
</reference>
<name>A0A9K3D011_9EUKA</name>
<evidence type="ECO:0000313" key="2">
    <source>
        <dbReference type="EMBL" id="GIQ86266.1"/>
    </source>
</evidence>
<keyword evidence="3" id="KW-1185">Reference proteome</keyword>
<protein>
    <submittedName>
        <fullName evidence="2">Uncharacterized protein</fullName>
    </submittedName>
</protein>